<keyword evidence="5" id="KW-1015">Disulfide bond</keyword>
<comment type="similarity">
    <text evidence="2">Belongs to the plant LTP family.</text>
</comment>
<evidence type="ECO:0000256" key="5">
    <source>
        <dbReference type="ARBA" id="ARBA00023157"/>
    </source>
</evidence>
<evidence type="ECO:0000256" key="1">
    <source>
        <dbReference type="ARBA" id="ARBA00003211"/>
    </source>
</evidence>
<dbReference type="AlphaFoldDB" id="A0A2P5CZP4"/>
<sequence>MGSQKMIMIGAMVLLSWASVVSGVQECSTVAALFSSCSTFVTYGSPDPFPESPCCYAMKSLTVIADTVANRRFVCRCLTGLISIYKPNSNTLSSLPGFCGVSLGFTIDLNTDCNL</sequence>
<evidence type="ECO:0000313" key="8">
    <source>
        <dbReference type="EMBL" id="PON66455.1"/>
    </source>
</evidence>
<keyword evidence="6" id="KW-0732">Signal</keyword>
<comment type="caution">
    <text evidence="8">The sequence shown here is derived from an EMBL/GenBank/DDBJ whole genome shotgun (WGS) entry which is preliminary data.</text>
</comment>
<organism evidence="8 9">
    <name type="scientific">Trema orientale</name>
    <name type="common">Charcoal tree</name>
    <name type="synonym">Celtis orientalis</name>
    <dbReference type="NCBI Taxonomy" id="63057"/>
    <lineage>
        <taxon>Eukaryota</taxon>
        <taxon>Viridiplantae</taxon>
        <taxon>Streptophyta</taxon>
        <taxon>Embryophyta</taxon>
        <taxon>Tracheophyta</taxon>
        <taxon>Spermatophyta</taxon>
        <taxon>Magnoliopsida</taxon>
        <taxon>eudicotyledons</taxon>
        <taxon>Gunneridae</taxon>
        <taxon>Pentapetalae</taxon>
        <taxon>rosids</taxon>
        <taxon>fabids</taxon>
        <taxon>Rosales</taxon>
        <taxon>Cannabaceae</taxon>
        <taxon>Trema</taxon>
    </lineage>
</organism>
<name>A0A2P5CZP4_TREOI</name>
<dbReference type="InterPro" id="IPR016140">
    <property type="entry name" value="Bifunc_inhib/LTP/seed_store"/>
</dbReference>
<keyword evidence="3" id="KW-0813">Transport</keyword>
<feature type="domain" description="Bifunctional inhibitor/plant lipid transfer protein/seed storage helical" evidence="7">
    <location>
        <begin position="27"/>
        <end position="113"/>
    </location>
</feature>
<dbReference type="PANTHER" id="PTHR33076">
    <property type="entry name" value="NON-SPECIFIC LIPID-TRANSFER PROTEIN 2-RELATED"/>
    <property type="match status" value="1"/>
</dbReference>
<dbReference type="InterPro" id="IPR000528">
    <property type="entry name" value="Plant_nsLTP"/>
</dbReference>
<proteinExistence type="inferred from homology"/>
<dbReference type="GO" id="GO:0006869">
    <property type="term" value="P:lipid transport"/>
    <property type="evidence" value="ECO:0007669"/>
    <property type="project" value="InterPro"/>
</dbReference>
<keyword evidence="9" id="KW-1185">Reference proteome</keyword>
<dbReference type="STRING" id="63057.A0A2P5CZP4"/>
<reference evidence="9" key="1">
    <citation type="submission" date="2016-06" db="EMBL/GenBank/DDBJ databases">
        <title>Parallel loss of symbiosis genes in relatives of nitrogen-fixing non-legume Parasponia.</title>
        <authorList>
            <person name="Van Velzen R."/>
            <person name="Holmer R."/>
            <person name="Bu F."/>
            <person name="Rutten L."/>
            <person name="Van Zeijl A."/>
            <person name="Liu W."/>
            <person name="Santuari L."/>
            <person name="Cao Q."/>
            <person name="Sharma T."/>
            <person name="Shen D."/>
            <person name="Roswanjaya Y."/>
            <person name="Wardhani T."/>
            <person name="Kalhor M.S."/>
            <person name="Jansen J."/>
            <person name="Van den Hoogen J."/>
            <person name="Gungor B."/>
            <person name="Hartog M."/>
            <person name="Hontelez J."/>
            <person name="Verver J."/>
            <person name="Yang W.-C."/>
            <person name="Schijlen E."/>
            <person name="Repin R."/>
            <person name="Schilthuizen M."/>
            <person name="Schranz E."/>
            <person name="Heidstra R."/>
            <person name="Miyata K."/>
            <person name="Fedorova E."/>
            <person name="Kohlen W."/>
            <person name="Bisseling T."/>
            <person name="Smit S."/>
            <person name="Geurts R."/>
        </authorList>
    </citation>
    <scope>NUCLEOTIDE SEQUENCE [LARGE SCALE GENOMIC DNA]</scope>
    <source>
        <strain evidence="9">cv. RG33-2</strain>
    </source>
</reference>
<evidence type="ECO:0000256" key="3">
    <source>
        <dbReference type="ARBA" id="ARBA00022448"/>
    </source>
</evidence>
<evidence type="ECO:0000256" key="2">
    <source>
        <dbReference type="ARBA" id="ARBA00009748"/>
    </source>
</evidence>
<evidence type="ECO:0000313" key="9">
    <source>
        <dbReference type="Proteomes" id="UP000237000"/>
    </source>
</evidence>
<dbReference type="InParanoid" id="A0A2P5CZP4"/>
<evidence type="ECO:0000259" key="7">
    <source>
        <dbReference type="Pfam" id="PF00234"/>
    </source>
</evidence>
<gene>
    <name evidence="8" type="ORF">TorRG33x02_268030</name>
</gene>
<keyword evidence="4" id="KW-0446">Lipid-binding</keyword>
<feature type="signal peptide" evidence="6">
    <location>
        <begin position="1"/>
        <end position="23"/>
    </location>
</feature>
<evidence type="ECO:0000256" key="6">
    <source>
        <dbReference type="SAM" id="SignalP"/>
    </source>
</evidence>
<accession>A0A2P5CZP4</accession>
<dbReference type="Gene3D" id="1.10.110.10">
    <property type="entry name" value="Plant lipid-transfer and hydrophobic proteins"/>
    <property type="match status" value="1"/>
</dbReference>
<dbReference type="InterPro" id="IPR036312">
    <property type="entry name" value="Bifun_inhib/LTP/seed_sf"/>
</dbReference>
<dbReference type="CDD" id="cd01960">
    <property type="entry name" value="nsLTP1"/>
    <property type="match status" value="1"/>
</dbReference>
<dbReference type="EMBL" id="JXTC01000312">
    <property type="protein sequence ID" value="PON66455.1"/>
    <property type="molecule type" value="Genomic_DNA"/>
</dbReference>
<dbReference type="Proteomes" id="UP000237000">
    <property type="component" value="Unassembled WGS sequence"/>
</dbReference>
<dbReference type="PRINTS" id="PR00382">
    <property type="entry name" value="LIPIDTRNSFER"/>
</dbReference>
<dbReference type="OrthoDB" id="1919446at2759"/>
<evidence type="ECO:0000256" key="4">
    <source>
        <dbReference type="ARBA" id="ARBA00023121"/>
    </source>
</evidence>
<dbReference type="GO" id="GO:0008289">
    <property type="term" value="F:lipid binding"/>
    <property type="evidence" value="ECO:0007669"/>
    <property type="project" value="UniProtKB-KW"/>
</dbReference>
<protein>
    <submittedName>
        <fullName evidence="8">Lipid transfer protein/Par allergen</fullName>
    </submittedName>
</protein>
<dbReference type="SUPFAM" id="SSF47699">
    <property type="entry name" value="Bifunctional inhibitor/lipid-transfer protein/seed storage 2S albumin"/>
    <property type="match status" value="1"/>
</dbReference>
<feature type="chain" id="PRO_5015184266" evidence="6">
    <location>
        <begin position="24"/>
        <end position="115"/>
    </location>
</feature>
<dbReference type="Pfam" id="PF00234">
    <property type="entry name" value="Tryp_alpha_amyl"/>
    <property type="match status" value="1"/>
</dbReference>
<comment type="function">
    <text evidence="1">Plant non-specific lipid-transfer proteins transfer phospholipids as well as galactolipids across membranes. May play a role in wax or cutin deposition in the cell walls of expanding epidermal cells and certain secretory tissues.</text>
</comment>